<dbReference type="EMBL" id="JARJCM010000001">
    <property type="protein sequence ID" value="KAJ7047278.1"/>
    <property type="molecule type" value="Genomic_DNA"/>
</dbReference>
<feature type="compositionally biased region" description="Low complexity" evidence="1">
    <location>
        <begin position="536"/>
        <end position="552"/>
    </location>
</feature>
<dbReference type="AlphaFoldDB" id="A0AAD6TJL5"/>
<feature type="compositionally biased region" description="Low complexity" evidence="1">
    <location>
        <begin position="585"/>
        <end position="602"/>
    </location>
</feature>
<feature type="compositionally biased region" description="Polar residues" evidence="1">
    <location>
        <begin position="611"/>
        <end position="623"/>
    </location>
</feature>
<comment type="caution">
    <text evidence="2">The sequence shown here is derived from an EMBL/GenBank/DDBJ whole genome shotgun (WGS) entry which is preliminary data.</text>
</comment>
<sequence>MRRLFSRRSTKDRDVRDPKRANAVVVPVSVLDDSLPPTPVLSSAGSEPASSASSNGSASLSIPTPDDPHLLARTPTKSKSWTSWLGKKSGTIKRGRPADARAPSVDQLWVEPVPDWRPTQPAPILHAPPAPAPKSQPPVLTVNIDSDEDASSSGSDDDDSVSLLPPALSPPITPTSVAQSRKNLEILIQNSLVPPLVPSPFSHLPGAPMYPRSSNPPRSLSARPSIQSTMHNTLLLRRLHHTDVSSLTAAQELNRSISPFASRSPPSPVAPPSSLPWFNDRALTAEMRLSPSSPGLRRWMSRPCFEERFALWVPLNGVITAQPVQGSSLAVAELEYSPALDAMIGFGLPPVEEEDPSPVPPPPPVPTPQPQPAAAPAVVRNTPYQAVPSPLRNSALKSPTSPSLVLETPPAVPDVPAPPPAVTAPTTTSRVRFVEEDKEDVIPLGYALRVKKRREEKAKFLREEQEKRAFEAERAKQEAERLKREQERKQWEEERKAWEKEKRAMEEERKQRIYAEEVAAARLRREHQRAGGSYGAGASNTGLLAASSSAASLRDERNKHTRPLHDQGGPRRQASEPAVPQNGNSPSSSPHTSSPGSSRPPSVAGHHTGSMGRNSSRPPSVHTSSEDGRQPPNSTSAKRSSMASLPGRNSTFDRSSTYSMWSASNPTLMPPVPAVPMYAMDMPLLPPTPPFMLQQYPRPRSQNSQNASPSRSSPSGSPSRQRLPSNNSSERVNVQSSSSRRGSNSSLHRPDMTHQRRSSDDARRASLPPPKPSQAYGSLRSQSSTTLSRGRPPIPLASQPHPPSPWTAPPLTTSYSQQQLSAPAIISGYSMRPPPPSTRRQTTIS</sequence>
<name>A0AAD6TJL5_9AGAR</name>
<feature type="compositionally biased region" description="Low complexity" evidence="1">
    <location>
        <begin position="24"/>
        <end position="35"/>
    </location>
</feature>
<protein>
    <submittedName>
        <fullName evidence="2">Uncharacterized protein</fullName>
    </submittedName>
</protein>
<evidence type="ECO:0000256" key="1">
    <source>
        <dbReference type="SAM" id="MobiDB-lite"/>
    </source>
</evidence>
<feature type="compositionally biased region" description="Low complexity" evidence="1">
    <location>
        <begin position="777"/>
        <end position="790"/>
    </location>
</feature>
<dbReference type="Proteomes" id="UP001218188">
    <property type="component" value="Unassembled WGS sequence"/>
</dbReference>
<feature type="compositionally biased region" description="Basic and acidic residues" evidence="1">
    <location>
        <begin position="553"/>
        <end position="569"/>
    </location>
</feature>
<proteinExistence type="predicted"/>
<feature type="compositionally biased region" description="Pro residues" evidence="1">
    <location>
        <begin position="792"/>
        <end position="808"/>
    </location>
</feature>
<evidence type="ECO:0000313" key="3">
    <source>
        <dbReference type="Proteomes" id="UP001218188"/>
    </source>
</evidence>
<evidence type="ECO:0000313" key="2">
    <source>
        <dbReference type="EMBL" id="KAJ7047278.1"/>
    </source>
</evidence>
<organism evidence="2 3">
    <name type="scientific">Mycena alexandri</name>
    <dbReference type="NCBI Taxonomy" id="1745969"/>
    <lineage>
        <taxon>Eukaryota</taxon>
        <taxon>Fungi</taxon>
        <taxon>Dikarya</taxon>
        <taxon>Basidiomycota</taxon>
        <taxon>Agaricomycotina</taxon>
        <taxon>Agaricomycetes</taxon>
        <taxon>Agaricomycetidae</taxon>
        <taxon>Agaricales</taxon>
        <taxon>Marasmiineae</taxon>
        <taxon>Mycenaceae</taxon>
        <taxon>Mycena</taxon>
    </lineage>
</organism>
<feature type="compositionally biased region" description="Pro residues" evidence="1">
    <location>
        <begin position="410"/>
        <end position="422"/>
    </location>
</feature>
<feature type="region of interest" description="Disordered" evidence="1">
    <location>
        <begin position="1"/>
        <end position="176"/>
    </location>
</feature>
<gene>
    <name evidence="2" type="ORF">C8F04DRAFT_1058306</name>
</gene>
<feature type="compositionally biased region" description="Pro residues" evidence="1">
    <location>
        <begin position="126"/>
        <end position="136"/>
    </location>
</feature>
<feature type="region of interest" description="Disordered" evidence="1">
    <location>
        <begin position="526"/>
        <end position="667"/>
    </location>
</feature>
<reference evidence="2" key="1">
    <citation type="submission" date="2023-03" db="EMBL/GenBank/DDBJ databases">
        <title>Massive genome expansion in bonnet fungi (Mycena s.s.) driven by repeated elements and novel gene families across ecological guilds.</title>
        <authorList>
            <consortium name="Lawrence Berkeley National Laboratory"/>
            <person name="Harder C.B."/>
            <person name="Miyauchi S."/>
            <person name="Viragh M."/>
            <person name="Kuo A."/>
            <person name="Thoen E."/>
            <person name="Andreopoulos B."/>
            <person name="Lu D."/>
            <person name="Skrede I."/>
            <person name="Drula E."/>
            <person name="Henrissat B."/>
            <person name="Morin E."/>
            <person name="Kohler A."/>
            <person name="Barry K."/>
            <person name="LaButti K."/>
            <person name="Morin E."/>
            <person name="Salamov A."/>
            <person name="Lipzen A."/>
            <person name="Mereny Z."/>
            <person name="Hegedus B."/>
            <person name="Baldrian P."/>
            <person name="Stursova M."/>
            <person name="Weitz H."/>
            <person name="Taylor A."/>
            <person name="Grigoriev I.V."/>
            <person name="Nagy L.G."/>
            <person name="Martin F."/>
            <person name="Kauserud H."/>
        </authorList>
    </citation>
    <scope>NUCLEOTIDE SEQUENCE</scope>
    <source>
        <strain evidence="2">CBHHK200</strain>
    </source>
</reference>
<feature type="compositionally biased region" description="Low complexity" evidence="1">
    <location>
        <begin position="42"/>
        <end position="61"/>
    </location>
</feature>
<keyword evidence="3" id="KW-1185">Reference proteome</keyword>
<accession>A0AAD6TJL5</accession>
<feature type="compositionally biased region" description="Low complexity" evidence="1">
    <location>
        <begin position="699"/>
        <end position="746"/>
    </location>
</feature>
<feature type="compositionally biased region" description="Polar residues" evidence="1">
    <location>
        <begin position="810"/>
        <end position="821"/>
    </location>
</feature>
<feature type="compositionally biased region" description="Basic and acidic residues" evidence="1">
    <location>
        <begin position="9"/>
        <end position="20"/>
    </location>
</feature>
<feature type="compositionally biased region" description="Acidic residues" evidence="1">
    <location>
        <begin position="145"/>
        <end position="160"/>
    </location>
</feature>
<feature type="compositionally biased region" description="Pro residues" evidence="1">
    <location>
        <begin position="357"/>
        <end position="373"/>
    </location>
</feature>
<feature type="compositionally biased region" description="Polar residues" evidence="1">
    <location>
        <begin position="631"/>
        <end position="667"/>
    </location>
</feature>
<feature type="region of interest" description="Disordered" evidence="1">
    <location>
        <begin position="476"/>
        <end position="513"/>
    </location>
</feature>
<feature type="compositionally biased region" description="Basic and acidic residues" evidence="1">
    <location>
        <begin position="748"/>
        <end position="764"/>
    </location>
</feature>
<feature type="compositionally biased region" description="Polar residues" evidence="1">
    <location>
        <begin position="391"/>
        <end position="403"/>
    </location>
</feature>
<feature type="region of interest" description="Disordered" evidence="1">
    <location>
        <begin position="683"/>
        <end position="845"/>
    </location>
</feature>
<feature type="region of interest" description="Disordered" evidence="1">
    <location>
        <begin position="347"/>
        <end position="426"/>
    </location>
</feature>